<dbReference type="Gene3D" id="2.60.120.330">
    <property type="entry name" value="B-lactam Antibiotic, Isopenicillin N Synthase, Chain"/>
    <property type="match status" value="1"/>
</dbReference>
<proteinExistence type="predicted"/>
<dbReference type="InterPro" id="IPR027443">
    <property type="entry name" value="IPNS-like_sf"/>
</dbReference>
<dbReference type="EMBL" id="CP015163">
    <property type="protein sequence ID" value="AXB41492.1"/>
    <property type="molecule type" value="Genomic_DNA"/>
</dbReference>
<dbReference type="InterPro" id="IPR037037">
    <property type="entry name" value="Pro_3_hydrox_C_sf"/>
</dbReference>
<dbReference type="AlphaFoldDB" id="A0A344L0B8"/>
<evidence type="ECO:0000259" key="1">
    <source>
        <dbReference type="Pfam" id="PF05118"/>
    </source>
</evidence>
<keyword evidence="4" id="KW-1185">Reference proteome</keyword>
<organism evidence="3 4">
    <name type="scientific">Amycolatopsis albispora</name>
    <dbReference type="NCBI Taxonomy" id="1804986"/>
    <lineage>
        <taxon>Bacteria</taxon>
        <taxon>Bacillati</taxon>
        <taxon>Actinomycetota</taxon>
        <taxon>Actinomycetes</taxon>
        <taxon>Pseudonocardiales</taxon>
        <taxon>Pseudonocardiaceae</taxon>
        <taxon>Amycolatopsis</taxon>
    </lineage>
</organism>
<accession>A0A344L0B8</accession>
<reference evidence="3 4" key="1">
    <citation type="submission" date="2016-04" db="EMBL/GenBank/DDBJ databases">
        <title>Complete genome sequence and analysis of deep-sea sediment isolate, Amycolatopsis sp. WP1.</title>
        <authorList>
            <person name="Wang H."/>
            <person name="Chen S."/>
            <person name="Wu Q."/>
        </authorList>
    </citation>
    <scope>NUCLEOTIDE SEQUENCE [LARGE SCALE GENOMIC DNA]</scope>
    <source>
        <strain evidence="3 4">WP1</strain>
    </source>
</reference>
<feature type="domain" description="L-proline 3-hydroxylase C-terminal" evidence="2">
    <location>
        <begin position="204"/>
        <end position="283"/>
    </location>
</feature>
<gene>
    <name evidence="3" type="ORF">A4R43_02260</name>
</gene>
<feature type="domain" description="Aspartyl/asparaginy/proline hydroxylase" evidence="1">
    <location>
        <begin position="41"/>
        <end position="180"/>
    </location>
</feature>
<sequence>MRTHYVAETSLDDVRLSKDLEHSDSLPWSEAHSDYVSRGAYRSCMLWTPGGADGDGVVTKYDHRQPGAFTEYGNQLPYLRELISTVVDLDRLNFVRLAKVQNSVAMPHRDLLELSDIPDDTRNAHRAHIPLVTNENCLFSEGNTVYRMRRGEIWFLDASVIHSLAVLSTEARIHLMLDFVNVPSEKPLITIPGHSADAGIPEDRMVKRPPVTDADRASLLRLADVMTMETVDEIFSIVIKKHYRYDGGDDFVWSTMIDIARACEDTEALRHIEELRRYFTIERSPCT</sequence>
<dbReference type="InterPro" id="IPR008035">
    <property type="entry name" value="Pro_3_hydrox_C"/>
</dbReference>
<evidence type="ECO:0000259" key="2">
    <source>
        <dbReference type="Pfam" id="PF05373"/>
    </source>
</evidence>
<dbReference type="KEGG" id="aab:A4R43_02260"/>
<name>A0A344L0B8_9PSEU</name>
<dbReference type="GO" id="GO:0016706">
    <property type="term" value="F:2-oxoglutarate-dependent dioxygenase activity"/>
    <property type="evidence" value="ECO:0007669"/>
    <property type="project" value="InterPro"/>
</dbReference>
<dbReference type="InterPro" id="IPR007803">
    <property type="entry name" value="Asp/Arg/Pro-Hydrxlase"/>
</dbReference>
<dbReference type="Proteomes" id="UP000250434">
    <property type="component" value="Chromosome"/>
</dbReference>
<evidence type="ECO:0000313" key="4">
    <source>
        <dbReference type="Proteomes" id="UP000250434"/>
    </source>
</evidence>
<dbReference type="Gene3D" id="1.10.1720.10">
    <property type="entry name" value="L-proline 3-hydroxylase, C-terminal domain"/>
    <property type="match status" value="1"/>
</dbReference>
<dbReference type="SUPFAM" id="SSF51197">
    <property type="entry name" value="Clavaminate synthase-like"/>
    <property type="match status" value="1"/>
</dbReference>
<dbReference type="Pfam" id="PF05118">
    <property type="entry name" value="Asp_Arg_Hydrox"/>
    <property type="match status" value="1"/>
</dbReference>
<dbReference type="Pfam" id="PF05373">
    <property type="entry name" value="Pro_3_hydrox_C"/>
    <property type="match status" value="1"/>
</dbReference>
<protein>
    <submittedName>
        <fullName evidence="3">Aspartyl beta-hydroxylase</fullName>
    </submittedName>
</protein>
<dbReference type="OrthoDB" id="1441538at2"/>
<evidence type="ECO:0000313" key="3">
    <source>
        <dbReference type="EMBL" id="AXB41492.1"/>
    </source>
</evidence>